<feature type="domain" description="Histidine kinase" evidence="15">
    <location>
        <begin position="273"/>
        <end position="489"/>
    </location>
</feature>
<keyword evidence="11 14" id="KW-1133">Transmembrane helix</keyword>
<proteinExistence type="predicted"/>
<sequence>MDNRNYGSGFIRTILQQFFLIAAVLCLYTADYLHSYSMQKTYIFLAIAIINLIMTFVMMGFLAKSVSSFHGLSKVGADIMFVVLTAVVYFTLDLVFPLDQNYMLADRLIIVGVVAYLLDSLFLIVFSSITTRMRTNTLIQSCVLYKLVTLIQKNLFEHTMFTRALRGLISWMAGIAGVIVFLKSNQVWGLVLLALSIFIELYYSLRKAYEEKVIRKAILQITQGDLNSTLDAQSFHGEQKQTAEAVNHIRDGLDNAVQKGIKNERMKADLITNVSHDLKTPLTSIINYVNILKEKIPETEDTWQYLMILDEKSQRLKTLLEDLLEVSRLTSGTVKYEMNQIDFLELIYEIGGEYDERFEKRGLIIVTKLPRLSMMIKADGRQLCRAIENLYTNAAKYAKMDTHVNVELRRDGDLAVFSIRNVMAQPIQFTVEGASDLTERFVRGDRSRTTEGSGLGLSITKEIVTQMGGTFEVFVEEDVYNATISFKIS</sequence>
<dbReference type="PROSITE" id="PS50109">
    <property type="entry name" value="HIS_KIN"/>
    <property type="match status" value="1"/>
</dbReference>
<dbReference type="InterPro" id="IPR003661">
    <property type="entry name" value="HisK_dim/P_dom"/>
</dbReference>
<evidence type="ECO:0000256" key="4">
    <source>
        <dbReference type="ARBA" id="ARBA00022475"/>
    </source>
</evidence>
<feature type="transmembrane region" description="Helical" evidence="14">
    <location>
        <begin position="42"/>
        <end position="63"/>
    </location>
</feature>
<dbReference type="Gene3D" id="1.10.287.130">
    <property type="match status" value="1"/>
</dbReference>
<evidence type="ECO:0000256" key="9">
    <source>
        <dbReference type="ARBA" id="ARBA00022777"/>
    </source>
</evidence>
<accession>A0A2G3E667</accession>
<keyword evidence="6" id="KW-0808">Transferase</keyword>
<dbReference type="InterPro" id="IPR036890">
    <property type="entry name" value="HATPase_C_sf"/>
</dbReference>
<dbReference type="GO" id="GO:0005524">
    <property type="term" value="F:ATP binding"/>
    <property type="evidence" value="ECO:0007669"/>
    <property type="project" value="UniProtKB-KW"/>
</dbReference>
<dbReference type="Proteomes" id="UP000224563">
    <property type="component" value="Unassembled WGS sequence"/>
</dbReference>
<feature type="transmembrane region" description="Helical" evidence="14">
    <location>
        <begin position="164"/>
        <end position="182"/>
    </location>
</feature>
<feature type="transmembrane region" description="Helical" evidence="14">
    <location>
        <begin position="188"/>
        <end position="205"/>
    </location>
</feature>
<dbReference type="InterPro" id="IPR003594">
    <property type="entry name" value="HATPase_dom"/>
</dbReference>
<keyword evidence="4" id="KW-1003">Cell membrane</keyword>
<comment type="subcellular location">
    <subcellularLocation>
        <location evidence="2">Cell membrane</location>
        <topology evidence="2">Multi-pass membrane protein</topology>
    </subcellularLocation>
</comment>
<evidence type="ECO:0000256" key="6">
    <source>
        <dbReference type="ARBA" id="ARBA00022679"/>
    </source>
</evidence>
<evidence type="ECO:0000256" key="14">
    <source>
        <dbReference type="SAM" id="Phobius"/>
    </source>
</evidence>
<evidence type="ECO:0000256" key="8">
    <source>
        <dbReference type="ARBA" id="ARBA00022741"/>
    </source>
</evidence>
<dbReference type="Pfam" id="PF02518">
    <property type="entry name" value="HATPase_c"/>
    <property type="match status" value="1"/>
</dbReference>
<gene>
    <name evidence="16" type="ORF">CSX02_01720</name>
</gene>
<dbReference type="InterPro" id="IPR050398">
    <property type="entry name" value="HssS/ArlS-like"/>
</dbReference>
<evidence type="ECO:0000313" key="17">
    <source>
        <dbReference type="Proteomes" id="UP000224563"/>
    </source>
</evidence>
<dbReference type="GO" id="GO:0005886">
    <property type="term" value="C:plasma membrane"/>
    <property type="evidence" value="ECO:0007669"/>
    <property type="project" value="UniProtKB-SubCell"/>
</dbReference>
<dbReference type="AlphaFoldDB" id="A0A2G3E667"/>
<evidence type="ECO:0000256" key="5">
    <source>
        <dbReference type="ARBA" id="ARBA00022553"/>
    </source>
</evidence>
<protein>
    <recommendedName>
        <fullName evidence="3">histidine kinase</fullName>
        <ecNumber evidence="3">2.7.13.3</ecNumber>
    </recommendedName>
</protein>
<dbReference type="SMART" id="SM00387">
    <property type="entry name" value="HATPase_c"/>
    <property type="match status" value="1"/>
</dbReference>
<dbReference type="Gene3D" id="3.30.565.10">
    <property type="entry name" value="Histidine kinase-like ATPase, C-terminal domain"/>
    <property type="match status" value="1"/>
</dbReference>
<dbReference type="InterPro" id="IPR036097">
    <property type="entry name" value="HisK_dim/P_sf"/>
</dbReference>
<evidence type="ECO:0000256" key="2">
    <source>
        <dbReference type="ARBA" id="ARBA00004651"/>
    </source>
</evidence>
<keyword evidence="13 14" id="KW-0472">Membrane</keyword>
<evidence type="ECO:0000259" key="15">
    <source>
        <dbReference type="PROSITE" id="PS50109"/>
    </source>
</evidence>
<feature type="transmembrane region" description="Helical" evidence="14">
    <location>
        <begin position="75"/>
        <end position="96"/>
    </location>
</feature>
<organism evidence="16 17">
    <name type="scientific">Agathobacter ruminis</name>
    <dbReference type="NCBI Taxonomy" id="1712665"/>
    <lineage>
        <taxon>Bacteria</taxon>
        <taxon>Bacillati</taxon>
        <taxon>Bacillota</taxon>
        <taxon>Clostridia</taxon>
        <taxon>Lachnospirales</taxon>
        <taxon>Lachnospiraceae</taxon>
        <taxon>Agathobacter</taxon>
    </lineage>
</organism>
<evidence type="ECO:0000313" key="16">
    <source>
        <dbReference type="EMBL" id="PHU38691.1"/>
    </source>
</evidence>
<keyword evidence="7 14" id="KW-0812">Transmembrane</keyword>
<keyword evidence="10" id="KW-0067">ATP-binding</keyword>
<reference evidence="16 17" key="2">
    <citation type="submission" date="2017-10" db="EMBL/GenBank/DDBJ databases">
        <authorList>
            <person name="Banno H."/>
            <person name="Chua N.-H."/>
        </authorList>
    </citation>
    <scope>NUCLEOTIDE SEQUENCE [LARGE SCALE GENOMIC DNA]</scope>
    <source>
        <strain evidence="16 17">JK623</strain>
    </source>
</reference>
<evidence type="ECO:0000256" key="3">
    <source>
        <dbReference type="ARBA" id="ARBA00012438"/>
    </source>
</evidence>
<evidence type="ECO:0000256" key="12">
    <source>
        <dbReference type="ARBA" id="ARBA00023012"/>
    </source>
</evidence>
<feature type="transmembrane region" description="Helical" evidence="14">
    <location>
        <begin position="9"/>
        <end position="30"/>
    </location>
</feature>
<dbReference type="SUPFAM" id="SSF55874">
    <property type="entry name" value="ATPase domain of HSP90 chaperone/DNA topoisomerase II/histidine kinase"/>
    <property type="match status" value="1"/>
</dbReference>
<dbReference type="Pfam" id="PF00512">
    <property type="entry name" value="HisKA"/>
    <property type="match status" value="1"/>
</dbReference>
<keyword evidence="8" id="KW-0547">Nucleotide-binding</keyword>
<keyword evidence="5" id="KW-0597">Phosphoprotein</keyword>
<name>A0A2G3E667_9FIRM</name>
<dbReference type="PANTHER" id="PTHR45528">
    <property type="entry name" value="SENSOR HISTIDINE KINASE CPXA"/>
    <property type="match status" value="1"/>
</dbReference>
<evidence type="ECO:0000256" key="13">
    <source>
        <dbReference type="ARBA" id="ARBA00023136"/>
    </source>
</evidence>
<reference evidence="16 17" key="1">
    <citation type="submission" date="2017-10" db="EMBL/GenBank/DDBJ databases">
        <title>Resolving the taxonomy of Roseburia spp., Eubacterium rectale and Agathobacter spp. through phylogenomic analysis.</title>
        <authorList>
            <person name="Sheridan P.O."/>
            <person name="Walker A.W."/>
            <person name="Duncan S.H."/>
            <person name="Scott K.P."/>
            <person name="Toole P.W.O."/>
            <person name="Luis P."/>
            <person name="Flint H.J."/>
        </authorList>
    </citation>
    <scope>NUCLEOTIDE SEQUENCE [LARGE SCALE GENOMIC DNA]</scope>
    <source>
        <strain evidence="16 17">JK623</strain>
    </source>
</reference>
<keyword evidence="12" id="KW-0902">Two-component regulatory system</keyword>
<dbReference type="FunFam" id="1.10.287.130:FF:000001">
    <property type="entry name" value="Two-component sensor histidine kinase"/>
    <property type="match status" value="1"/>
</dbReference>
<dbReference type="EC" id="2.7.13.3" evidence="3"/>
<dbReference type="RefSeq" id="WP_099385403.1">
    <property type="nucleotide sequence ID" value="NZ_JANSWH010000068.1"/>
</dbReference>
<comment type="catalytic activity">
    <reaction evidence="1">
        <text>ATP + protein L-histidine = ADP + protein N-phospho-L-histidine.</text>
        <dbReference type="EC" id="2.7.13.3"/>
    </reaction>
</comment>
<evidence type="ECO:0000256" key="1">
    <source>
        <dbReference type="ARBA" id="ARBA00000085"/>
    </source>
</evidence>
<dbReference type="PANTHER" id="PTHR45528:SF1">
    <property type="entry name" value="SENSOR HISTIDINE KINASE CPXA"/>
    <property type="match status" value="1"/>
</dbReference>
<feature type="transmembrane region" description="Helical" evidence="14">
    <location>
        <begin position="108"/>
        <end position="129"/>
    </location>
</feature>
<evidence type="ECO:0000256" key="7">
    <source>
        <dbReference type="ARBA" id="ARBA00022692"/>
    </source>
</evidence>
<evidence type="ECO:0000256" key="11">
    <source>
        <dbReference type="ARBA" id="ARBA00022989"/>
    </source>
</evidence>
<keyword evidence="9" id="KW-0418">Kinase</keyword>
<evidence type="ECO:0000256" key="10">
    <source>
        <dbReference type="ARBA" id="ARBA00022840"/>
    </source>
</evidence>
<dbReference type="GO" id="GO:0000155">
    <property type="term" value="F:phosphorelay sensor kinase activity"/>
    <property type="evidence" value="ECO:0007669"/>
    <property type="project" value="InterPro"/>
</dbReference>
<dbReference type="SUPFAM" id="SSF47384">
    <property type="entry name" value="Homodimeric domain of signal transducing histidine kinase"/>
    <property type="match status" value="1"/>
</dbReference>
<dbReference type="CDD" id="cd00082">
    <property type="entry name" value="HisKA"/>
    <property type="match status" value="1"/>
</dbReference>
<comment type="caution">
    <text evidence="16">The sequence shown here is derived from an EMBL/GenBank/DDBJ whole genome shotgun (WGS) entry which is preliminary data.</text>
</comment>
<dbReference type="InterPro" id="IPR005467">
    <property type="entry name" value="His_kinase_dom"/>
</dbReference>
<dbReference type="SMART" id="SM00388">
    <property type="entry name" value="HisKA"/>
    <property type="match status" value="1"/>
</dbReference>
<dbReference type="EMBL" id="PDYG01000004">
    <property type="protein sequence ID" value="PHU38691.1"/>
    <property type="molecule type" value="Genomic_DNA"/>
</dbReference>
<keyword evidence="17" id="KW-1185">Reference proteome</keyword>